<sequence length="168" mass="19292">MATTAPPMTPETERTPGNALPYSSDEVIGNFEALLASFDFTPDLDAMGIGKMQLFRRRRALFELRALFVALWRIALDKSLPGEGELVFEMFLSRYEDRHRKGKQTRQTLERVRQYVDLLLVKRDTDFTEVASHLVSFLTLGEAEAKALRLRLTLHIRSTYNLIFAKLL</sequence>
<dbReference type="EnsemblBacteria" id="AAS97560">
    <property type="protein sequence ID" value="AAS97560"/>
    <property type="gene ID" value="DVU_3089"/>
</dbReference>
<name>Q726L7_NITV2</name>
<accession>Q726L7</accession>
<reference evidence="2 3" key="1">
    <citation type="journal article" date="2004" name="Nat. Biotechnol.">
        <title>The genome sequence of the anaerobic, sulfate-reducing bacterium Desulfovibrio vulgaris Hildenborough.</title>
        <authorList>
            <person name="Heidelberg J.F."/>
            <person name="Seshadri R."/>
            <person name="Haveman S.A."/>
            <person name="Hemme C.L."/>
            <person name="Paulsen I.T."/>
            <person name="Kolonay J.F."/>
            <person name="Eisen J.A."/>
            <person name="Ward N."/>
            <person name="Methe B."/>
            <person name="Brinkac L.M."/>
            <person name="Daugherty S.C."/>
            <person name="Deboy R.T."/>
            <person name="Dodson R.J."/>
            <person name="Durkin A.S."/>
            <person name="Madupu R."/>
            <person name="Nelson W.C."/>
            <person name="Sullivan S.A."/>
            <person name="Fouts D."/>
            <person name="Haft D.H."/>
            <person name="Selengut J."/>
            <person name="Peterson J.D."/>
            <person name="Davidsen T.M."/>
            <person name="Zafar N."/>
            <person name="Zhou L."/>
            <person name="Radune D."/>
            <person name="Dimitrov G."/>
            <person name="Hance M."/>
            <person name="Tran K."/>
            <person name="Khouri H."/>
            <person name="Gill J."/>
            <person name="Utterback T.R."/>
            <person name="Feldblyum T.V."/>
            <person name="Wall J.D."/>
            <person name="Voordouw G."/>
            <person name="Fraser C.M."/>
        </authorList>
    </citation>
    <scope>NUCLEOTIDE SEQUENCE [LARGE SCALE GENOMIC DNA]</scope>
    <source>
        <strain evidence="3">ATCC 29579 / DSM 644 / NCIMB 8303 / VKM B-1760 / Hildenborough</strain>
    </source>
</reference>
<dbReference type="AlphaFoldDB" id="Q726L7"/>
<proteinExistence type="predicted"/>
<keyword evidence="3" id="KW-1185">Reference proteome</keyword>
<dbReference type="PaxDb" id="882-DVU_3089"/>
<dbReference type="PATRIC" id="fig|882.5.peg.2803"/>
<dbReference type="EMBL" id="AE017285">
    <property type="protein sequence ID" value="AAS97560.1"/>
    <property type="molecule type" value="Genomic_DNA"/>
</dbReference>
<organism evidence="2 3">
    <name type="scientific">Nitratidesulfovibrio vulgaris (strain ATCC 29579 / DSM 644 / CCUG 34227 / NCIMB 8303 / VKM B-1760 / Hildenborough)</name>
    <name type="common">Desulfovibrio vulgaris</name>
    <dbReference type="NCBI Taxonomy" id="882"/>
    <lineage>
        <taxon>Bacteria</taxon>
        <taxon>Pseudomonadati</taxon>
        <taxon>Thermodesulfobacteriota</taxon>
        <taxon>Desulfovibrionia</taxon>
        <taxon>Desulfovibrionales</taxon>
        <taxon>Desulfovibrionaceae</taxon>
        <taxon>Nitratidesulfovibrio</taxon>
    </lineage>
</organism>
<feature type="region of interest" description="Disordered" evidence="1">
    <location>
        <begin position="1"/>
        <end position="20"/>
    </location>
</feature>
<dbReference type="HOGENOM" id="CLU_1692677_0_0_7"/>
<evidence type="ECO:0000313" key="3">
    <source>
        <dbReference type="Proteomes" id="UP000002194"/>
    </source>
</evidence>
<dbReference type="KEGG" id="dvu:DVU_3089"/>
<dbReference type="Proteomes" id="UP000002194">
    <property type="component" value="Chromosome"/>
</dbReference>
<gene>
    <name evidence="2" type="ordered locus">DVU_3089</name>
</gene>
<dbReference type="eggNOG" id="ENOG5032CGF">
    <property type="taxonomic scope" value="Bacteria"/>
</dbReference>
<dbReference type="OrthoDB" id="5458906at2"/>
<evidence type="ECO:0000256" key="1">
    <source>
        <dbReference type="SAM" id="MobiDB-lite"/>
    </source>
</evidence>
<protein>
    <submittedName>
        <fullName evidence="2">Uncharacterized protein</fullName>
    </submittedName>
</protein>
<evidence type="ECO:0000313" key="2">
    <source>
        <dbReference type="EMBL" id="AAS97560.1"/>
    </source>
</evidence>
<dbReference type="STRING" id="882.DVU_3089"/>